<keyword evidence="3" id="KW-1185">Reference proteome</keyword>
<name>A0A448XLV9_9PLAT</name>
<evidence type="ECO:0000313" key="3">
    <source>
        <dbReference type="Proteomes" id="UP000784294"/>
    </source>
</evidence>
<proteinExistence type="predicted"/>
<comment type="caution">
    <text evidence="2">The sequence shown here is derived from an EMBL/GenBank/DDBJ whole genome shotgun (WGS) entry which is preliminary data.</text>
</comment>
<sequence>MGFQGLHAPFCVTPNEVLVLESKDRLWSTKKGSCKVCLHGSDMFVCCEPTRSCSERQQAERCLTVLLSKFIASNRVGSTGEGTELWEQEGSFRRKGEHGSRAYKEGVVPMRVQK</sequence>
<dbReference type="AlphaFoldDB" id="A0A448XLV9"/>
<evidence type="ECO:0000313" key="2">
    <source>
        <dbReference type="EMBL" id="VEL39807.1"/>
    </source>
</evidence>
<protein>
    <submittedName>
        <fullName evidence="2">Uncharacterized protein</fullName>
    </submittedName>
</protein>
<gene>
    <name evidence="2" type="ORF">PXEA_LOCUS33247</name>
</gene>
<dbReference type="Proteomes" id="UP000784294">
    <property type="component" value="Unassembled WGS sequence"/>
</dbReference>
<dbReference type="EMBL" id="CAAALY010262600">
    <property type="protein sequence ID" value="VEL39807.1"/>
    <property type="molecule type" value="Genomic_DNA"/>
</dbReference>
<reference evidence="2" key="1">
    <citation type="submission" date="2018-11" db="EMBL/GenBank/DDBJ databases">
        <authorList>
            <consortium name="Pathogen Informatics"/>
        </authorList>
    </citation>
    <scope>NUCLEOTIDE SEQUENCE</scope>
</reference>
<evidence type="ECO:0000256" key="1">
    <source>
        <dbReference type="SAM" id="MobiDB-lite"/>
    </source>
</evidence>
<feature type="compositionally biased region" description="Basic and acidic residues" evidence="1">
    <location>
        <begin position="90"/>
        <end position="104"/>
    </location>
</feature>
<accession>A0A448XLV9</accession>
<feature type="region of interest" description="Disordered" evidence="1">
    <location>
        <begin position="89"/>
        <end position="114"/>
    </location>
</feature>
<organism evidence="2 3">
    <name type="scientific">Protopolystoma xenopodis</name>
    <dbReference type="NCBI Taxonomy" id="117903"/>
    <lineage>
        <taxon>Eukaryota</taxon>
        <taxon>Metazoa</taxon>
        <taxon>Spiralia</taxon>
        <taxon>Lophotrochozoa</taxon>
        <taxon>Platyhelminthes</taxon>
        <taxon>Monogenea</taxon>
        <taxon>Polyopisthocotylea</taxon>
        <taxon>Polystomatidea</taxon>
        <taxon>Polystomatidae</taxon>
        <taxon>Protopolystoma</taxon>
    </lineage>
</organism>